<evidence type="ECO:0000259" key="11">
    <source>
        <dbReference type="PROSITE" id="PS50846"/>
    </source>
</evidence>
<feature type="transmembrane region" description="Helical" evidence="10">
    <location>
        <begin position="153"/>
        <end position="172"/>
    </location>
</feature>
<dbReference type="SUPFAM" id="SSF81665">
    <property type="entry name" value="Calcium ATPase, transmembrane domain M"/>
    <property type="match status" value="1"/>
</dbReference>
<evidence type="ECO:0000256" key="4">
    <source>
        <dbReference type="ARBA" id="ARBA00022723"/>
    </source>
</evidence>
<keyword evidence="9 10" id="KW-0472">Membrane</keyword>
<feature type="domain" description="HMA" evidence="11">
    <location>
        <begin position="4"/>
        <end position="70"/>
    </location>
</feature>
<dbReference type="NCBIfam" id="TIGR01494">
    <property type="entry name" value="ATPase_P-type"/>
    <property type="match status" value="1"/>
</dbReference>
<dbReference type="Gene3D" id="3.40.1110.10">
    <property type="entry name" value="Calcium-transporting ATPase, cytoplasmic domain N"/>
    <property type="match status" value="1"/>
</dbReference>
<dbReference type="InterPro" id="IPR059000">
    <property type="entry name" value="ATPase_P-type_domA"/>
</dbReference>
<reference evidence="13" key="1">
    <citation type="journal article" date="2019" name="Int. J. Syst. Evol. Microbiol.">
        <title>The Global Catalogue of Microorganisms (GCM) 10K type strain sequencing project: providing services to taxonomists for standard genome sequencing and annotation.</title>
        <authorList>
            <consortium name="The Broad Institute Genomics Platform"/>
            <consortium name="The Broad Institute Genome Sequencing Center for Infectious Disease"/>
            <person name="Wu L."/>
            <person name="Ma J."/>
        </authorList>
    </citation>
    <scope>NUCLEOTIDE SEQUENCE [LARGE SCALE GENOMIC DNA]</scope>
    <source>
        <strain evidence="13">KCTC 19812</strain>
    </source>
</reference>
<dbReference type="SFLD" id="SFLDS00003">
    <property type="entry name" value="Haloacid_Dehalogenase"/>
    <property type="match status" value="1"/>
</dbReference>
<dbReference type="InterPro" id="IPR023298">
    <property type="entry name" value="ATPase_P-typ_TM_dom_sf"/>
</dbReference>
<keyword evidence="6 10" id="KW-0067">ATP-binding</keyword>
<evidence type="ECO:0000256" key="6">
    <source>
        <dbReference type="ARBA" id="ARBA00022840"/>
    </source>
</evidence>
<dbReference type="SFLD" id="SFLDF00027">
    <property type="entry name" value="p-type_atpase"/>
    <property type="match status" value="1"/>
</dbReference>
<evidence type="ECO:0000256" key="10">
    <source>
        <dbReference type="RuleBase" id="RU362081"/>
    </source>
</evidence>
<dbReference type="PROSITE" id="PS00154">
    <property type="entry name" value="ATPASE_E1_E2"/>
    <property type="match status" value="1"/>
</dbReference>
<evidence type="ECO:0000256" key="8">
    <source>
        <dbReference type="ARBA" id="ARBA00022989"/>
    </source>
</evidence>
<evidence type="ECO:0000256" key="9">
    <source>
        <dbReference type="ARBA" id="ARBA00023136"/>
    </source>
</evidence>
<dbReference type="InterPro" id="IPR023299">
    <property type="entry name" value="ATPase_P-typ_cyto_dom_N"/>
</dbReference>
<dbReference type="SUPFAM" id="SSF55008">
    <property type="entry name" value="HMA, heavy metal-associated domain"/>
    <property type="match status" value="1"/>
</dbReference>
<dbReference type="InterPro" id="IPR017969">
    <property type="entry name" value="Heavy-metal-associated_CS"/>
</dbReference>
<keyword evidence="3 10" id="KW-0812">Transmembrane</keyword>
<dbReference type="InterPro" id="IPR036163">
    <property type="entry name" value="HMA_dom_sf"/>
</dbReference>
<evidence type="ECO:0000256" key="1">
    <source>
        <dbReference type="ARBA" id="ARBA00004127"/>
    </source>
</evidence>
<dbReference type="InterPro" id="IPR044492">
    <property type="entry name" value="P_typ_ATPase_HD_dom"/>
</dbReference>
<dbReference type="NCBIfam" id="TIGR01525">
    <property type="entry name" value="ATPase-IB_hvy"/>
    <property type="match status" value="1"/>
</dbReference>
<dbReference type="InterPro" id="IPR023214">
    <property type="entry name" value="HAD_sf"/>
</dbReference>
<dbReference type="InterPro" id="IPR006121">
    <property type="entry name" value="HMA_dom"/>
</dbReference>
<feature type="transmembrane region" description="Helical" evidence="10">
    <location>
        <begin position="337"/>
        <end position="358"/>
    </location>
</feature>
<sequence>MSTIKKEIPVTGMSCSACAVAVEKALAKSKGVKSATVNYANHTAFVEWEEAETSAEMLQENVRSNGYDLMIEEIQQEELEKIQIKAHQKLKRKTLYAGLLALPVFLIGMFWMHMPFGNYIMWALTTPILLVFGSQFFIQAWKLAKNFQSNMDTLVALSTGIAYLYSSFNTFFPQFLIDKGLEPHVYFEAAAVILFFILLGKTLESGAKAGTSAALKKLMGLQPQELTVIENGKSVLKRTTEVKPGELILIKPGQKIPLDGKVKEGKSYVDESLLTGEPLPVLKSIEDKVFAGTINQEGSFTFIAEEVGKETLLSQIIERVKAAQASKAPIQKLVDKVASVFVPSVLGIALVTFFIWGFSGVDDAWLRGMLAMITVLVIACPCALGLATPTAIMAAMGKGAEMGILIKDAESLEKGRKINTLVLDKTGTITEGNPQVVEAYFLDNWNNKDSASIKAIETKSEHPLAKAIVFYLKDVIEEIEIKDFKSDTGKGVSASWNNIHYKIGTWTWLVENGLQYQESTLAESEKLMADGASLVFVSKNDTLAAYFQISDPVKKTSLEAIKALKKMGIEIHMLTGDHKNAAQRVAAQTGVDFFKSSMLPHDKAAYIKELKAQGKTVAMAGDGINDSEALSLADLSIAMGKGSDIAMEVAEVTLVHSDLQQIPKTLELTRKTVKIIRQNLFWAFIYNIIGIPIAAGILYPAFGFLLNPMIAGAAMALSSVSVVSNSLRLR</sequence>
<dbReference type="InterPro" id="IPR036412">
    <property type="entry name" value="HAD-like_sf"/>
</dbReference>
<keyword evidence="4 10" id="KW-0479">Metal-binding</keyword>
<comment type="subcellular location">
    <subcellularLocation>
        <location evidence="10">Cell membrane</location>
    </subcellularLocation>
    <subcellularLocation>
        <location evidence="1">Endomembrane system</location>
        <topology evidence="1">Multi-pass membrane protein</topology>
    </subcellularLocation>
</comment>
<feature type="transmembrane region" description="Helical" evidence="10">
    <location>
        <begin position="95"/>
        <end position="113"/>
    </location>
</feature>
<dbReference type="SFLD" id="SFLDG00002">
    <property type="entry name" value="C1.7:_P-type_atpase_like"/>
    <property type="match status" value="1"/>
</dbReference>
<comment type="similarity">
    <text evidence="2 10">Belongs to the cation transport ATPase (P-type) (TC 3.A.3) family. Type IB subfamily.</text>
</comment>
<dbReference type="InterPro" id="IPR008250">
    <property type="entry name" value="ATPase_P-typ_transduc_dom_A_sf"/>
</dbReference>
<dbReference type="Pfam" id="PF00403">
    <property type="entry name" value="HMA"/>
    <property type="match status" value="1"/>
</dbReference>
<organism evidence="12 13">
    <name type="scientific">Shivajiella indica</name>
    <dbReference type="NCBI Taxonomy" id="872115"/>
    <lineage>
        <taxon>Bacteria</taxon>
        <taxon>Pseudomonadati</taxon>
        <taxon>Bacteroidota</taxon>
        <taxon>Cytophagia</taxon>
        <taxon>Cytophagales</taxon>
        <taxon>Cyclobacteriaceae</taxon>
        <taxon>Shivajiella</taxon>
    </lineage>
</organism>
<comment type="caution">
    <text evidence="12">The sequence shown here is derived from an EMBL/GenBank/DDBJ whole genome shotgun (WGS) entry which is preliminary data.</text>
</comment>
<dbReference type="InterPro" id="IPR018303">
    <property type="entry name" value="ATPase_P-typ_P_site"/>
</dbReference>
<dbReference type="Pfam" id="PF00702">
    <property type="entry name" value="Hydrolase"/>
    <property type="match status" value="1"/>
</dbReference>
<keyword evidence="7" id="KW-1278">Translocase</keyword>
<dbReference type="RefSeq" id="WP_380799676.1">
    <property type="nucleotide sequence ID" value="NZ_JBHUIV010000002.1"/>
</dbReference>
<proteinExistence type="inferred from homology"/>
<feature type="transmembrane region" description="Helical" evidence="10">
    <location>
        <begin position="708"/>
        <end position="727"/>
    </location>
</feature>
<dbReference type="Gene3D" id="3.40.50.1000">
    <property type="entry name" value="HAD superfamily/HAD-like"/>
    <property type="match status" value="1"/>
</dbReference>
<protein>
    <submittedName>
        <fullName evidence="12">Heavy metal translocating P-type ATPase</fullName>
    </submittedName>
</protein>
<accession>A0ABW5B212</accession>
<name>A0ABW5B212_9BACT</name>
<dbReference type="Pfam" id="PF00122">
    <property type="entry name" value="E1-E2_ATPase"/>
    <property type="match status" value="1"/>
</dbReference>
<dbReference type="NCBIfam" id="TIGR01511">
    <property type="entry name" value="ATPase-IB1_Cu"/>
    <property type="match status" value="1"/>
</dbReference>
<dbReference type="PANTHER" id="PTHR43520:SF8">
    <property type="entry name" value="P-TYPE CU(+) TRANSPORTER"/>
    <property type="match status" value="1"/>
</dbReference>
<dbReference type="PROSITE" id="PS01047">
    <property type="entry name" value="HMA_1"/>
    <property type="match status" value="1"/>
</dbReference>
<gene>
    <name evidence="12" type="ORF">ACFSKV_00970</name>
</gene>
<dbReference type="PRINTS" id="PR00119">
    <property type="entry name" value="CATATPASE"/>
</dbReference>
<evidence type="ECO:0000256" key="2">
    <source>
        <dbReference type="ARBA" id="ARBA00006024"/>
    </source>
</evidence>
<feature type="transmembrane region" description="Helical" evidence="10">
    <location>
        <begin position="680"/>
        <end position="702"/>
    </location>
</feature>
<evidence type="ECO:0000256" key="5">
    <source>
        <dbReference type="ARBA" id="ARBA00022741"/>
    </source>
</evidence>
<dbReference type="Gene3D" id="3.30.70.100">
    <property type="match status" value="1"/>
</dbReference>
<dbReference type="InterPro" id="IPR027256">
    <property type="entry name" value="P-typ_ATPase_IB"/>
</dbReference>
<dbReference type="PROSITE" id="PS50846">
    <property type="entry name" value="HMA_2"/>
    <property type="match status" value="1"/>
</dbReference>
<feature type="transmembrane region" description="Helical" evidence="10">
    <location>
        <begin position="184"/>
        <end position="200"/>
    </location>
</feature>
<feature type="transmembrane region" description="Helical" evidence="10">
    <location>
        <begin position="119"/>
        <end position="141"/>
    </location>
</feature>
<dbReference type="InterPro" id="IPR001757">
    <property type="entry name" value="P_typ_ATPase"/>
</dbReference>
<evidence type="ECO:0000313" key="12">
    <source>
        <dbReference type="EMBL" id="MFD2200117.1"/>
    </source>
</evidence>
<keyword evidence="13" id="KW-1185">Reference proteome</keyword>
<dbReference type="SUPFAM" id="SSF81653">
    <property type="entry name" value="Calcium ATPase, transduction domain A"/>
    <property type="match status" value="1"/>
</dbReference>
<keyword evidence="5 10" id="KW-0547">Nucleotide-binding</keyword>
<evidence type="ECO:0000313" key="13">
    <source>
        <dbReference type="Proteomes" id="UP001597414"/>
    </source>
</evidence>
<keyword evidence="10" id="KW-1003">Cell membrane</keyword>
<dbReference type="EMBL" id="JBHUIV010000002">
    <property type="protein sequence ID" value="MFD2200117.1"/>
    <property type="molecule type" value="Genomic_DNA"/>
</dbReference>
<dbReference type="SUPFAM" id="SSF56784">
    <property type="entry name" value="HAD-like"/>
    <property type="match status" value="1"/>
</dbReference>
<feature type="transmembrane region" description="Helical" evidence="10">
    <location>
        <begin position="364"/>
        <end position="387"/>
    </location>
</feature>
<evidence type="ECO:0000256" key="7">
    <source>
        <dbReference type="ARBA" id="ARBA00022967"/>
    </source>
</evidence>
<dbReference type="CDD" id="cd02094">
    <property type="entry name" value="P-type_ATPase_Cu-like"/>
    <property type="match status" value="1"/>
</dbReference>
<dbReference type="PANTHER" id="PTHR43520">
    <property type="entry name" value="ATP7, ISOFORM B"/>
    <property type="match status" value="1"/>
</dbReference>
<keyword evidence="8 10" id="KW-1133">Transmembrane helix</keyword>
<dbReference type="PRINTS" id="PR00943">
    <property type="entry name" value="CUATPASE"/>
</dbReference>
<evidence type="ECO:0000256" key="3">
    <source>
        <dbReference type="ARBA" id="ARBA00022692"/>
    </source>
</evidence>
<dbReference type="Proteomes" id="UP001597414">
    <property type="component" value="Unassembled WGS sequence"/>
</dbReference>
<dbReference type="Gene3D" id="2.70.150.10">
    <property type="entry name" value="Calcium-transporting ATPase, cytoplasmic transduction domain A"/>
    <property type="match status" value="1"/>
</dbReference>
<dbReference type="CDD" id="cd00371">
    <property type="entry name" value="HMA"/>
    <property type="match status" value="1"/>
</dbReference>